<keyword evidence="9" id="KW-0349">Heme</keyword>
<keyword evidence="5" id="KW-0336">GPI-anchor</keyword>
<evidence type="ECO:0000256" key="10">
    <source>
        <dbReference type="SAM" id="SignalP"/>
    </source>
</evidence>
<keyword evidence="4" id="KW-0964">Secreted</keyword>
<evidence type="ECO:0000259" key="11">
    <source>
        <dbReference type="PROSITE" id="PS52012"/>
    </source>
</evidence>
<feature type="domain" description="CFEM" evidence="11">
    <location>
        <begin position="3"/>
        <end position="114"/>
    </location>
</feature>
<keyword evidence="8" id="KW-0449">Lipoprotein</keyword>
<gene>
    <name evidence="12" type="ORF">K402DRAFT_466899</name>
</gene>
<sequence length="220" mass="21951">MILATALLRAVVAACLTSLATAVSIADLPACAQAEILQSLLTSPCIPSDTLCICADKTLLTNIGFSISKSCPSSAQSSASAIASSICAASNAPGSNNTSPITASTSLNYTSSSSSSSSSTSTTYADITQIDTSDVVITGALVTDAKPFTSSVMPDTTTAFTFVGTSVLGSEGTVAAGGAGKVRAMVPMLVGKEQGHGVGFWRCVWVGAAMGVMGVVFAEL</sequence>
<keyword evidence="7 9" id="KW-1015">Disulfide bond</keyword>
<evidence type="ECO:0000256" key="1">
    <source>
        <dbReference type="ARBA" id="ARBA00004589"/>
    </source>
</evidence>
<dbReference type="AlphaFoldDB" id="A0A6G1GMX8"/>
<name>A0A6G1GMX8_9PEZI</name>
<feature type="disulfide bond" evidence="9">
    <location>
        <begin position="31"/>
        <end position="71"/>
    </location>
</feature>
<evidence type="ECO:0000256" key="5">
    <source>
        <dbReference type="ARBA" id="ARBA00022622"/>
    </source>
</evidence>
<evidence type="ECO:0000313" key="12">
    <source>
        <dbReference type="EMBL" id="KAF1982281.1"/>
    </source>
</evidence>
<dbReference type="GO" id="GO:0046872">
    <property type="term" value="F:metal ion binding"/>
    <property type="evidence" value="ECO:0007669"/>
    <property type="project" value="UniProtKB-UniRule"/>
</dbReference>
<feature type="disulfide bond" evidence="9">
    <location>
        <begin position="54"/>
        <end position="87"/>
    </location>
</feature>
<accession>A0A6G1GMX8</accession>
<dbReference type="EMBL" id="ML977186">
    <property type="protein sequence ID" value="KAF1982281.1"/>
    <property type="molecule type" value="Genomic_DNA"/>
</dbReference>
<feature type="chain" id="PRO_5026009743" description="CFEM domain-containing protein" evidence="10">
    <location>
        <begin position="23"/>
        <end position="220"/>
    </location>
</feature>
<evidence type="ECO:0000256" key="6">
    <source>
        <dbReference type="ARBA" id="ARBA00022729"/>
    </source>
</evidence>
<dbReference type="GO" id="GO:0005576">
    <property type="term" value="C:extracellular region"/>
    <property type="evidence" value="ECO:0007669"/>
    <property type="project" value="UniProtKB-SubCell"/>
</dbReference>
<keyword evidence="5" id="KW-0472">Membrane</keyword>
<evidence type="ECO:0000256" key="2">
    <source>
        <dbReference type="ARBA" id="ARBA00004613"/>
    </source>
</evidence>
<comment type="similarity">
    <text evidence="3">Belongs to the RBT5 family.</text>
</comment>
<reference evidence="12" key="1">
    <citation type="journal article" date="2020" name="Stud. Mycol.">
        <title>101 Dothideomycetes genomes: a test case for predicting lifestyles and emergence of pathogens.</title>
        <authorList>
            <person name="Haridas S."/>
            <person name="Albert R."/>
            <person name="Binder M."/>
            <person name="Bloem J."/>
            <person name="Labutti K."/>
            <person name="Salamov A."/>
            <person name="Andreopoulos B."/>
            <person name="Baker S."/>
            <person name="Barry K."/>
            <person name="Bills G."/>
            <person name="Bluhm B."/>
            <person name="Cannon C."/>
            <person name="Castanera R."/>
            <person name="Culley D."/>
            <person name="Daum C."/>
            <person name="Ezra D."/>
            <person name="Gonzalez J."/>
            <person name="Henrissat B."/>
            <person name="Kuo A."/>
            <person name="Liang C."/>
            <person name="Lipzen A."/>
            <person name="Lutzoni F."/>
            <person name="Magnuson J."/>
            <person name="Mondo S."/>
            <person name="Nolan M."/>
            <person name="Ohm R."/>
            <person name="Pangilinan J."/>
            <person name="Park H.-J."/>
            <person name="Ramirez L."/>
            <person name="Alfaro M."/>
            <person name="Sun H."/>
            <person name="Tritt A."/>
            <person name="Yoshinaga Y."/>
            <person name="Zwiers L.-H."/>
            <person name="Turgeon B."/>
            <person name="Goodwin S."/>
            <person name="Spatafora J."/>
            <person name="Crous P."/>
            <person name="Grigoriev I."/>
        </authorList>
    </citation>
    <scope>NUCLEOTIDE SEQUENCE</scope>
    <source>
        <strain evidence="12">CBS 113979</strain>
    </source>
</reference>
<proteinExistence type="inferred from homology"/>
<evidence type="ECO:0000256" key="9">
    <source>
        <dbReference type="PROSITE-ProRule" id="PRU01356"/>
    </source>
</evidence>
<dbReference type="Pfam" id="PF05730">
    <property type="entry name" value="CFEM"/>
    <property type="match status" value="1"/>
</dbReference>
<keyword evidence="6 10" id="KW-0732">Signal</keyword>
<feature type="binding site" description="axial binding residue" evidence="9">
    <location>
        <position position="49"/>
    </location>
    <ligand>
        <name>heme</name>
        <dbReference type="ChEBI" id="CHEBI:30413"/>
    </ligand>
    <ligandPart>
        <name>Fe</name>
        <dbReference type="ChEBI" id="CHEBI:18248"/>
    </ligandPart>
</feature>
<organism evidence="12 13">
    <name type="scientific">Aulographum hederae CBS 113979</name>
    <dbReference type="NCBI Taxonomy" id="1176131"/>
    <lineage>
        <taxon>Eukaryota</taxon>
        <taxon>Fungi</taxon>
        <taxon>Dikarya</taxon>
        <taxon>Ascomycota</taxon>
        <taxon>Pezizomycotina</taxon>
        <taxon>Dothideomycetes</taxon>
        <taxon>Pleosporomycetidae</taxon>
        <taxon>Aulographales</taxon>
        <taxon>Aulographaceae</taxon>
    </lineage>
</organism>
<dbReference type="PROSITE" id="PS52012">
    <property type="entry name" value="CFEM"/>
    <property type="match status" value="1"/>
</dbReference>
<evidence type="ECO:0000256" key="7">
    <source>
        <dbReference type="ARBA" id="ARBA00023157"/>
    </source>
</evidence>
<evidence type="ECO:0000256" key="8">
    <source>
        <dbReference type="ARBA" id="ARBA00023288"/>
    </source>
</evidence>
<dbReference type="GO" id="GO:0098552">
    <property type="term" value="C:side of membrane"/>
    <property type="evidence" value="ECO:0007669"/>
    <property type="project" value="UniProtKB-KW"/>
</dbReference>
<feature type="disulfide bond" evidence="9">
    <location>
        <begin position="45"/>
        <end position="52"/>
    </location>
</feature>
<dbReference type="Proteomes" id="UP000800041">
    <property type="component" value="Unassembled WGS sequence"/>
</dbReference>
<evidence type="ECO:0000313" key="13">
    <source>
        <dbReference type="Proteomes" id="UP000800041"/>
    </source>
</evidence>
<protein>
    <recommendedName>
        <fullName evidence="11">CFEM domain-containing protein</fullName>
    </recommendedName>
</protein>
<keyword evidence="9" id="KW-0408">Iron</keyword>
<comment type="subcellular location">
    <subcellularLocation>
        <location evidence="1">Membrane</location>
        <topology evidence="1">Lipid-anchor</topology>
        <topology evidence="1">GPI-anchor</topology>
    </subcellularLocation>
    <subcellularLocation>
        <location evidence="2">Secreted</location>
    </subcellularLocation>
</comment>
<keyword evidence="5" id="KW-0325">Glycoprotein</keyword>
<keyword evidence="13" id="KW-1185">Reference proteome</keyword>
<keyword evidence="9" id="KW-0479">Metal-binding</keyword>
<evidence type="ECO:0000256" key="4">
    <source>
        <dbReference type="ARBA" id="ARBA00022525"/>
    </source>
</evidence>
<feature type="signal peptide" evidence="10">
    <location>
        <begin position="1"/>
        <end position="22"/>
    </location>
</feature>
<dbReference type="InterPro" id="IPR008427">
    <property type="entry name" value="Extracellular_membr_CFEM_dom"/>
</dbReference>
<evidence type="ECO:0000256" key="3">
    <source>
        <dbReference type="ARBA" id="ARBA00010031"/>
    </source>
</evidence>
<comment type="caution">
    <text evidence="9">Lacks conserved residue(s) required for the propagation of feature annotation.</text>
</comment>